<dbReference type="eggNOG" id="ENOG5032SQ9">
    <property type="taxonomic scope" value="Bacteria"/>
</dbReference>
<dbReference type="InterPro" id="IPR021729">
    <property type="entry name" value="DUF3298"/>
</dbReference>
<dbReference type="STRING" id="1392540.P256_00951"/>
<dbReference type="Gene3D" id="3.30.565.40">
    <property type="entry name" value="Fervidobacterium nodosum Rt17-B1 like"/>
    <property type="match status" value="1"/>
</dbReference>
<evidence type="ECO:0000313" key="3">
    <source>
        <dbReference type="EMBL" id="ESK40498.1"/>
    </source>
</evidence>
<feature type="chain" id="PRO_5004709389" description="DUF3298 domain-containing protein" evidence="1">
    <location>
        <begin position="24"/>
        <end position="264"/>
    </location>
</feature>
<dbReference type="RefSeq" id="WP_023272531.1">
    <property type="nucleotide sequence ID" value="NZ_KI530712.1"/>
</dbReference>
<name>V2TCY1_9GAMM</name>
<dbReference type="AlphaFoldDB" id="V2TCY1"/>
<keyword evidence="1" id="KW-0732">Signal</keyword>
<evidence type="ECO:0000313" key="4">
    <source>
        <dbReference type="Proteomes" id="UP000023785"/>
    </source>
</evidence>
<dbReference type="Pfam" id="PF11738">
    <property type="entry name" value="DUF3298"/>
    <property type="match status" value="1"/>
</dbReference>
<comment type="caution">
    <text evidence="3">The sequence shown here is derived from an EMBL/GenBank/DDBJ whole genome shotgun (WGS) entry which is preliminary data.</text>
</comment>
<dbReference type="HOGENOM" id="CLU_081540_0_0_6"/>
<organism evidence="3 4">
    <name type="scientific">Acinetobacter nectaris CIP 110549</name>
    <dbReference type="NCBI Taxonomy" id="1392540"/>
    <lineage>
        <taxon>Bacteria</taxon>
        <taxon>Pseudomonadati</taxon>
        <taxon>Pseudomonadota</taxon>
        <taxon>Gammaproteobacteria</taxon>
        <taxon>Moraxellales</taxon>
        <taxon>Moraxellaceae</taxon>
        <taxon>Acinetobacter</taxon>
    </lineage>
</organism>
<sequence>MYLQQKMRLALLLSSCMFTVAFVGCEQKQPSSDEKTTAVSEQKTSTSEVMPTIISDTPTKIHAETMSMTLPQKVSCESDECTEYKVDTIETNVDWINDYFVGRLQKDAPLAFQKSTHLPASTLAPSQINQSSYSARFLGQRGHLAIFVLDTTTYAAGAAHGMYHHEYIIFDLNTHKRITMADLFSSDKQIAVYQAVFNANQPWLEAHGIQSGRLEPTDNFYYNSKGLVFVYPLYELAPYSEGMTELVLPYSAAKGLINSQYLPK</sequence>
<feature type="signal peptide" evidence="1">
    <location>
        <begin position="1"/>
        <end position="23"/>
    </location>
</feature>
<evidence type="ECO:0000256" key="1">
    <source>
        <dbReference type="SAM" id="SignalP"/>
    </source>
</evidence>
<dbReference type="PROSITE" id="PS51257">
    <property type="entry name" value="PROKAR_LIPOPROTEIN"/>
    <property type="match status" value="1"/>
</dbReference>
<gene>
    <name evidence="3" type="ORF">P256_00951</name>
</gene>
<dbReference type="Gene3D" id="3.90.640.20">
    <property type="entry name" value="Heat-shock cognate protein, ATPase"/>
    <property type="match status" value="1"/>
</dbReference>
<dbReference type="OrthoDB" id="6697831at2"/>
<proteinExistence type="predicted"/>
<dbReference type="Proteomes" id="UP000023785">
    <property type="component" value="Unassembled WGS sequence"/>
</dbReference>
<protein>
    <recommendedName>
        <fullName evidence="2">DUF3298 domain-containing protein</fullName>
    </recommendedName>
</protein>
<evidence type="ECO:0000259" key="2">
    <source>
        <dbReference type="Pfam" id="PF11738"/>
    </source>
</evidence>
<keyword evidence="4" id="KW-1185">Reference proteome</keyword>
<dbReference type="EMBL" id="AYER01000003">
    <property type="protein sequence ID" value="ESK40498.1"/>
    <property type="molecule type" value="Genomic_DNA"/>
</dbReference>
<dbReference type="PATRIC" id="fig|1392540.3.peg.922"/>
<dbReference type="InterPro" id="IPR037126">
    <property type="entry name" value="PdaC/RsiV-like_sf"/>
</dbReference>
<accession>V2TCY1</accession>
<feature type="domain" description="DUF3298" evidence="2">
    <location>
        <begin position="194"/>
        <end position="251"/>
    </location>
</feature>
<reference evidence="3 4" key="1">
    <citation type="submission" date="2013-10" db="EMBL/GenBank/DDBJ databases">
        <title>The Genome Sequence of Acinetobacter nectaris CIP 110549.</title>
        <authorList>
            <consortium name="The Broad Institute Genomics Platform"/>
            <consortium name="The Broad Institute Genome Sequencing Center for Infectious Disease"/>
            <person name="Cerqueira G."/>
            <person name="Feldgarden M."/>
            <person name="Courvalin P."/>
            <person name="Grillot-Courvalin C."/>
            <person name="Clermont D."/>
            <person name="Rocha E."/>
            <person name="Yoon E.-J."/>
            <person name="Nemec A."/>
            <person name="Young S.K."/>
            <person name="Zeng Q."/>
            <person name="Gargeya S."/>
            <person name="Fitzgerald M."/>
            <person name="Abouelleil A."/>
            <person name="Alvarado L."/>
            <person name="Berlin A.M."/>
            <person name="Chapman S.B."/>
            <person name="Gainer-Dewar J."/>
            <person name="Goldberg J."/>
            <person name="Gnerre S."/>
            <person name="Griggs A."/>
            <person name="Gujja S."/>
            <person name="Hansen M."/>
            <person name="Howarth C."/>
            <person name="Imamovic A."/>
            <person name="Ireland A."/>
            <person name="Larimer J."/>
            <person name="McCowan C."/>
            <person name="Murphy C."/>
            <person name="Pearson M."/>
            <person name="Poon T.W."/>
            <person name="Priest M."/>
            <person name="Roberts A."/>
            <person name="Saif S."/>
            <person name="Shea T."/>
            <person name="Sykes S."/>
            <person name="Wortman J."/>
            <person name="Nusbaum C."/>
            <person name="Birren B."/>
        </authorList>
    </citation>
    <scope>NUCLEOTIDE SEQUENCE [LARGE SCALE GENOMIC DNA]</scope>
    <source>
        <strain evidence="3 4">CIP 110549</strain>
    </source>
</reference>